<dbReference type="AlphaFoldDB" id="A0A482XBR7"/>
<proteinExistence type="predicted"/>
<dbReference type="EMBL" id="QKKF02012883">
    <property type="protein sequence ID" value="RZF43196.1"/>
    <property type="molecule type" value="Genomic_DNA"/>
</dbReference>
<dbReference type="OrthoDB" id="2096344at2759"/>
<reference evidence="2 3" key="1">
    <citation type="journal article" date="2017" name="Gigascience">
        <title>Genome sequence of the small brown planthopper, Laodelphax striatellus.</title>
        <authorList>
            <person name="Zhu J."/>
            <person name="Jiang F."/>
            <person name="Wang X."/>
            <person name="Yang P."/>
            <person name="Bao Y."/>
            <person name="Zhao W."/>
            <person name="Wang W."/>
            <person name="Lu H."/>
            <person name="Wang Q."/>
            <person name="Cui N."/>
            <person name="Li J."/>
            <person name="Chen X."/>
            <person name="Luo L."/>
            <person name="Yu J."/>
            <person name="Kang L."/>
            <person name="Cui F."/>
        </authorList>
    </citation>
    <scope>NUCLEOTIDE SEQUENCE [LARGE SCALE GENOMIC DNA]</scope>
    <source>
        <strain evidence="2">Lst14</strain>
    </source>
</reference>
<protein>
    <submittedName>
        <fullName evidence="2">Uncharacterized protein</fullName>
    </submittedName>
</protein>
<name>A0A482XBR7_LAOST</name>
<dbReference type="PANTHER" id="PTHR44499:SF1">
    <property type="entry name" value="JOUBERIN"/>
    <property type="match status" value="1"/>
</dbReference>
<feature type="compositionally biased region" description="Basic and acidic residues" evidence="1">
    <location>
        <begin position="44"/>
        <end position="59"/>
    </location>
</feature>
<dbReference type="STRING" id="195883.A0A482XBR7"/>
<dbReference type="PANTHER" id="PTHR44499">
    <property type="entry name" value="JOUBERIN"/>
    <property type="match status" value="1"/>
</dbReference>
<feature type="compositionally biased region" description="Basic and acidic residues" evidence="1">
    <location>
        <begin position="250"/>
        <end position="273"/>
    </location>
</feature>
<dbReference type="GO" id="GO:0044458">
    <property type="term" value="P:motile cilium assembly"/>
    <property type="evidence" value="ECO:0007669"/>
    <property type="project" value="TreeGrafter"/>
</dbReference>
<accession>A0A482XBR7</accession>
<sequence>MKKRDEDDKVPLTEIPPSITQETKARFESLLNAALNNESSKTASKVDDHCVIDIEKSDPPKPCPRTVTLKRKEMLLPANHSREGSSTSSKSSDDVFPPGLKKVSRRSQLVHSAEVHTSPKQLSDLPRQSLLSSPEQSKADVSKKPHVLPRSGTFIVEKTTTGWGNTVSSDTESSEVVTELKHSDKTELSTTEILEQVISSDTSDLVVAKMVGRKSSITDEKTEPSPLKVKVPIPLPRRSLTTSQKSGSTSDDRSGGAKEVEKSLENAAGDRKTTSAASLNILSSSSHDEGIVTRKKIKRKKKLKKHECTEQVGTEMTEIHSSAKTASEKAIKKQPKTSVTTMLGVTIHGTDSLQPHTLLRHPMVRVHIVDSTCGDYLKKSDPNRCVSFCEEDVDYILPIMTRHYDFKEHR</sequence>
<organism evidence="2 3">
    <name type="scientific">Laodelphax striatellus</name>
    <name type="common">Small brown planthopper</name>
    <name type="synonym">Delphax striatella</name>
    <dbReference type="NCBI Taxonomy" id="195883"/>
    <lineage>
        <taxon>Eukaryota</taxon>
        <taxon>Metazoa</taxon>
        <taxon>Ecdysozoa</taxon>
        <taxon>Arthropoda</taxon>
        <taxon>Hexapoda</taxon>
        <taxon>Insecta</taxon>
        <taxon>Pterygota</taxon>
        <taxon>Neoptera</taxon>
        <taxon>Paraneoptera</taxon>
        <taxon>Hemiptera</taxon>
        <taxon>Auchenorrhyncha</taxon>
        <taxon>Fulgoroidea</taxon>
        <taxon>Delphacidae</taxon>
        <taxon>Criomorphinae</taxon>
        <taxon>Laodelphax</taxon>
    </lineage>
</organism>
<dbReference type="Proteomes" id="UP000291343">
    <property type="component" value="Unassembled WGS sequence"/>
</dbReference>
<gene>
    <name evidence="2" type="ORF">LSTR_LSTR013876</name>
</gene>
<feature type="region of interest" description="Disordered" evidence="1">
    <location>
        <begin position="217"/>
        <end position="281"/>
    </location>
</feature>
<keyword evidence="3" id="KW-1185">Reference proteome</keyword>
<feature type="compositionally biased region" description="Polar residues" evidence="1">
    <location>
        <begin position="239"/>
        <end position="249"/>
    </location>
</feature>
<feature type="region of interest" description="Disordered" evidence="1">
    <location>
        <begin position="36"/>
        <end position="150"/>
    </location>
</feature>
<feature type="compositionally biased region" description="Basic and acidic residues" evidence="1">
    <location>
        <begin position="1"/>
        <end position="11"/>
    </location>
</feature>
<feature type="region of interest" description="Disordered" evidence="1">
    <location>
        <begin position="1"/>
        <end position="21"/>
    </location>
</feature>
<comment type="caution">
    <text evidence="2">The sequence shown here is derived from an EMBL/GenBank/DDBJ whole genome shotgun (WGS) entry which is preliminary data.</text>
</comment>
<dbReference type="GO" id="GO:0036064">
    <property type="term" value="C:ciliary basal body"/>
    <property type="evidence" value="ECO:0007669"/>
    <property type="project" value="TreeGrafter"/>
</dbReference>
<evidence type="ECO:0000313" key="2">
    <source>
        <dbReference type="EMBL" id="RZF43196.1"/>
    </source>
</evidence>
<evidence type="ECO:0000256" key="1">
    <source>
        <dbReference type="SAM" id="MobiDB-lite"/>
    </source>
</evidence>
<evidence type="ECO:0000313" key="3">
    <source>
        <dbReference type="Proteomes" id="UP000291343"/>
    </source>
</evidence>
<dbReference type="InterPro" id="IPR052803">
    <property type="entry name" value="Cilium-Associated_Jouberin"/>
</dbReference>
<dbReference type="InParanoid" id="A0A482XBR7"/>